<dbReference type="GO" id="GO:0006281">
    <property type="term" value="P:DNA repair"/>
    <property type="evidence" value="ECO:0007669"/>
    <property type="project" value="UniProtKB-KW"/>
</dbReference>
<dbReference type="FunFam" id="3.40.1170.60:FF:000008">
    <property type="entry name" value="DNA polymerase eta subunit"/>
    <property type="match status" value="1"/>
</dbReference>
<dbReference type="Gene3D" id="3.30.70.270">
    <property type="match status" value="1"/>
</dbReference>
<dbReference type="PROSITE" id="PS50173">
    <property type="entry name" value="UMUC"/>
    <property type="match status" value="1"/>
</dbReference>
<dbReference type="Proteomes" id="UP000094565">
    <property type="component" value="Chromosome 3"/>
</dbReference>
<dbReference type="InterPro" id="IPR041298">
    <property type="entry name" value="UBZ3"/>
</dbReference>
<dbReference type="SUPFAM" id="SSF56672">
    <property type="entry name" value="DNA/RNA polymerases"/>
    <property type="match status" value="1"/>
</dbReference>
<evidence type="ECO:0000313" key="14">
    <source>
        <dbReference type="Proteomes" id="UP000094565"/>
    </source>
</evidence>
<dbReference type="AlphaFoldDB" id="A0A1B2JFN3"/>
<dbReference type="InterPro" id="IPR017961">
    <property type="entry name" value="DNA_pol_Y-fam_little_finger"/>
</dbReference>
<evidence type="ECO:0000256" key="3">
    <source>
        <dbReference type="ARBA" id="ARBA00022723"/>
    </source>
</evidence>
<dbReference type="InterPro" id="IPR001126">
    <property type="entry name" value="UmuC"/>
</dbReference>
<feature type="domain" description="UBZ3-type" evidence="12">
    <location>
        <begin position="542"/>
        <end position="576"/>
    </location>
</feature>
<evidence type="ECO:0000256" key="9">
    <source>
        <dbReference type="ARBA" id="ARBA00044975"/>
    </source>
</evidence>
<name>A0A1B2JFN3_PICPA</name>
<keyword evidence="3" id="KW-0479">Metal-binding</keyword>
<dbReference type="GO" id="GO:0042276">
    <property type="term" value="P:error-prone translesion synthesis"/>
    <property type="evidence" value="ECO:0007669"/>
    <property type="project" value="TreeGrafter"/>
</dbReference>
<comment type="subcellular location">
    <subcellularLocation>
        <location evidence="1">Nucleus</location>
    </subcellularLocation>
</comment>
<dbReference type="Pfam" id="PF11799">
    <property type="entry name" value="IMS_C"/>
    <property type="match status" value="1"/>
</dbReference>
<dbReference type="GO" id="GO:0070987">
    <property type="term" value="P:error-free translesion synthesis"/>
    <property type="evidence" value="ECO:0007669"/>
    <property type="project" value="UniProtKB-ARBA"/>
</dbReference>
<dbReference type="SUPFAM" id="SSF100879">
    <property type="entry name" value="Lesion bypass DNA polymerase (Y-family), little finger domain"/>
    <property type="match status" value="1"/>
</dbReference>
<feature type="region of interest" description="Disordered" evidence="10">
    <location>
        <begin position="576"/>
        <end position="614"/>
    </location>
</feature>
<dbReference type="Gene3D" id="3.30.1490.100">
    <property type="entry name" value="DNA polymerase, Y-family, little finger domain"/>
    <property type="match status" value="1"/>
</dbReference>
<dbReference type="PANTHER" id="PTHR45873">
    <property type="entry name" value="DNA POLYMERASE ETA"/>
    <property type="match status" value="1"/>
</dbReference>
<keyword evidence="6" id="KW-0862">Zinc</keyword>
<dbReference type="GO" id="GO:0005657">
    <property type="term" value="C:replication fork"/>
    <property type="evidence" value="ECO:0007669"/>
    <property type="project" value="UniProtKB-ARBA"/>
</dbReference>
<organism evidence="13 14">
    <name type="scientific">Komagataella pastoris</name>
    <name type="common">Yeast</name>
    <name type="synonym">Pichia pastoris</name>
    <dbReference type="NCBI Taxonomy" id="4922"/>
    <lineage>
        <taxon>Eukaryota</taxon>
        <taxon>Fungi</taxon>
        <taxon>Dikarya</taxon>
        <taxon>Ascomycota</taxon>
        <taxon>Saccharomycotina</taxon>
        <taxon>Pichiomycetes</taxon>
        <taxon>Pichiales</taxon>
        <taxon>Pichiaceae</taxon>
        <taxon>Komagataella</taxon>
    </lineage>
</organism>
<evidence type="ECO:0000259" key="12">
    <source>
        <dbReference type="PROSITE" id="PS51907"/>
    </source>
</evidence>
<dbReference type="GO" id="GO:0003684">
    <property type="term" value="F:damaged DNA binding"/>
    <property type="evidence" value="ECO:0007669"/>
    <property type="project" value="InterPro"/>
</dbReference>
<proteinExistence type="predicted"/>
<dbReference type="GO" id="GO:0009314">
    <property type="term" value="P:response to radiation"/>
    <property type="evidence" value="ECO:0007669"/>
    <property type="project" value="TreeGrafter"/>
</dbReference>
<sequence length="614" mass="70373">MAPRCVPQCSKFKWRDLVELSGDRSEFSPLSVVAHIDVNAFFAQVEQLRLGLSKEDPLVCVQWSSIIAVSYSARKYGINRMDTLESALSKCEGLKVGHTAVFRKGHSDWSYIDYLPSPKDHKVSLDPYRRESRKIMRIFKLRCSKVEKASVDESFLDLGNVVFQKLLELFPILNNSLDMSFDDYLPEIPEELPQGLDFKGEIIRCPETDYQDGLVLQDWDDIVMLLASMEAHDIRKQIEKALDYTTSCGIGRVKTIAKLASGLHKPDNQTIIRNCAIDNFLTTHFKFTDFWGIGPKTSEIIKQRLLVPEEDSIGYIKENFTQEELELKLKDPQLATRLYQLVRGLYQEAINTRIDIKSMGSNKNFRGKSVNSVKDLTDWMPVFVGDLIQRLNELDEEQPNCIRRPKTVAVHFWSWNGSYSKQCTIPKFMDLSKLKEAMSHEANQLIKTFASTFDNSPVSLFPLRSFSLNLSSFETISSKESIDKFVSSSKRNREEHIDSLFKTLGENTKIKPKIETEEPKSPNITTYLKTRSQVQTVTVAAPSEDSETCPQCGSNIPREELVTHKDWHYAMELQKQMETESQPNAQPHTNVHYPPTSRKKAKLDKNQTRLPFFK</sequence>
<evidence type="ECO:0000256" key="2">
    <source>
        <dbReference type="ARBA" id="ARBA00022679"/>
    </source>
</evidence>
<evidence type="ECO:0000256" key="4">
    <source>
        <dbReference type="ARBA" id="ARBA00022763"/>
    </source>
</evidence>
<dbReference type="GO" id="GO:0008270">
    <property type="term" value="F:zinc ion binding"/>
    <property type="evidence" value="ECO:0007669"/>
    <property type="project" value="UniProtKB-KW"/>
</dbReference>
<keyword evidence="14" id="KW-1185">Reference proteome</keyword>
<keyword evidence="2" id="KW-0808">Transferase</keyword>
<evidence type="ECO:0000256" key="8">
    <source>
        <dbReference type="ARBA" id="ARBA00023242"/>
    </source>
</evidence>
<feature type="compositionally biased region" description="Polar residues" evidence="10">
    <location>
        <begin position="579"/>
        <end position="589"/>
    </location>
</feature>
<dbReference type="InterPro" id="IPR043502">
    <property type="entry name" value="DNA/RNA_pol_sf"/>
</dbReference>
<keyword evidence="7" id="KW-0234">DNA repair</keyword>
<dbReference type="PIRSF" id="PIRSF036603">
    <property type="entry name" value="DPol_eta"/>
    <property type="match status" value="1"/>
</dbReference>
<dbReference type="Pfam" id="PF18439">
    <property type="entry name" value="zf_UBZ"/>
    <property type="match status" value="1"/>
</dbReference>
<keyword evidence="5" id="KW-0863">Zinc-finger</keyword>
<dbReference type="InterPro" id="IPR036775">
    <property type="entry name" value="DNA_pol_Y-fam_lit_finger_sf"/>
</dbReference>
<accession>A0A1B2JFN3</accession>
<dbReference type="GO" id="GO:0035861">
    <property type="term" value="C:site of double-strand break"/>
    <property type="evidence" value="ECO:0007669"/>
    <property type="project" value="TreeGrafter"/>
</dbReference>
<dbReference type="InterPro" id="IPR043128">
    <property type="entry name" value="Rev_trsase/Diguanyl_cyclase"/>
</dbReference>
<dbReference type="GO" id="GO:0007064">
    <property type="term" value="P:mitotic sister chromatid cohesion"/>
    <property type="evidence" value="ECO:0007669"/>
    <property type="project" value="UniProtKB-ARBA"/>
</dbReference>
<dbReference type="PANTHER" id="PTHR45873:SF1">
    <property type="entry name" value="DNA POLYMERASE ETA"/>
    <property type="match status" value="1"/>
</dbReference>
<evidence type="ECO:0000256" key="7">
    <source>
        <dbReference type="ARBA" id="ARBA00023204"/>
    </source>
</evidence>
<keyword evidence="4" id="KW-0227">DNA damage</keyword>
<evidence type="ECO:0000313" key="13">
    <source>
        <dbReference type="EMBL" id="ANZ76655.1"/>
    </source>
</evidence>
<dbReference type="InterPro" id="IPR052230">
    <property type="entry name" value="DNA_polymerase_eta"/>
</dbReference>
<dbReference type="PROSITE" id="PS51907">
    <property type="entry name" value="ZF_UBZ3"/>
    <property type="match status" value="1"/>
</dbReference>
<reference evidence="13 14" key="1">
    <citation type="submission" date="2016-02" db="EMBL/GenBank/DDBJ databases">
        <title>Comparative genomic and transcriptomic foundation for Pichia pastoris.</title>
        <authorList>
            <person name="Love K.R."/>
            <person name="Shah K.A."/>
            <person name="Whittaker C.A."/>
            <person name="Wu J."/>
            <person name="Bartlett M.C."/>
            <person name="Ma D."/>
            <person name="Leeson R.L."/>
            <person name="Priest M."/>
            <person name="Young S.K."/>
            <person name="Love J.C."/>
        </authorList>
    </citation>
    <scope>NUCLEOTIDE SEQUENCE [LARGE SCALE GENOMIC DNA]</scope>
    <source>
        <strain evidence="13 14">ATCC 28485</strain>
    </source>
</reference>
<evidence type="ECO:0000256" key="5">
    <source>
        <dbReference type="ARBA" id="ARBA00022771"/>
    </source>
</evidence>
<gene>
    <name evidence="13" type="primary">RAD30</name>
    <name evidence="13" type="ORF">ATY40_BA7504139</name>
</gene>
<dbReference type="Pfam" id="PF00817">
    <property type="entry name" value="IMS"/>
    <property type="match status" value="1"/>
</dbReference>
<keyword evidence="8" id="KW-0539">Nucleus</keyword>
<feature type="domain" description="UmuC" evidence="11">
    <location>
        <begin position="33"/>
        <end position="294"/>
    </location>
</feature>
<dbReference type="GO" id="GO:0005634">
    <property type="term" value="C:nucleus"/>
    <property type="evidence" value="ECO:0007669"/>
    <property type="project" value="UniProtKB-SubCell"/>
</dbReference>
<evidence type="ECO:0000256" key="1">
    <source>
        <dbReference type="ARBA" id="ARBA00004123"/>
    </source>
</evidence>
<evidence type="ECO:0000256" key="10">
    <source>
        <dbReference type="SAM" id="MobiDB-lite"/>
    </source>
</evidence>
<dbReference type="OrthoDB" id="5723at2759"/>
<dbReference type="EMBL" id="CP014586">
    <property type="protein sequence ID" value="ANZ76655.1"/>
    <property type="molecule type" value="Genomic_DNA"/>
</dbReference>
<evidence type="ECO:0000256" key="6">
    <source>
        <dbReference type="ARBA" id="ARBA00022833"/>
    </source>
</evidence>
<evidence type="ECO:0000259" key="11">
    <source>
        <dbReference type="PROSITE" id="PS50173"/>
    </source>
</evidence>
<dbReference type="GO" id="GO:0003887">
    <property type="term" value="F:DNA-directed DNA polymerase activity"/>
    <property type="evidence" value="ECO:0007669"/>
    <property type="project" value="TreeGrafter"/>
</dbReference>
<dbReference type="Gene3D" id="3.40.1170.60">
    <property type="match status" value="1"/>
</dbReference>
<protein>
    <recommendedName>
        <fullName evidence="9">DNA polymerase eta</fullName>
    </recommendedName>
</protein>